<dbReference type="Proteomes" id="UP000798662">
    <property type="component" value="Chromosome 1"/>
</dbReference>
<organism evidence="1 2">
    <name type="scientific">Pyropia yezoensis</name>
    <name type="common">Susabi-nori</name>
    <name type="synonym">Porphyra yezoensis</name>
    <dbReference type="NCBI Taxonomy" id="2788"/>
    <lineage>
        <taxon>Eukaryota</taxon>
        <taxon>Rhodophyta</taxon>
        <taxon>Bangiophyceae</taxon>
        <taxon>Bangiales</taxon>
        <taxon>Bangiaceae</taxon>
        <taxon>Pyropia</taxon>
    </lineage>
</organism>
<dbReference type="EMBL" id="CM020618">
    <property type="protein sequence ID" value="KAK1860518.1"/>
    <property type="molecule type" value="Genomic_DNA"/>
</dbReference>
<comment type="caution">
    <text evidence="1">The sequence shown here is derived from an EMBL/GenBank/DDBJ whole genome shotgun (WGS) entry which is preliminary data.</text>
</comment>
<reference evidence="1" key="1">
    <citation type="submission" date="2019-11" db="EMBL/GenBank/DDBJ databases">
        <title>Nori genome reveals adaptations in red seaweeds to the harsh intertidal environment.</title>
        <authorList>
            <person name="Wang D."/>
            <person name="Mao Y."/>
        </authorList>
    </citation>
    <scope>NUCLEOTIDE SEQUENCE</scope>
    <source>
        <tissue evidence="1">Gametophyte</tissue>
    </source>
</reference>
<evidence type="ECO:0000313" key="1">
    <source>
        <dbReference type="EMBL" id="KAK1860518.1"/>
    </source>
</evidence>
<gene>
    <name evidence="1" type="ORF">I4F81_003107</name>
</gene>
<name>A0ACC3BSF2_PYRYE</name>
<accession>A0ACC3BSF2</accession>
<sequence length="317" mass="31746">MRGYTFFVAQSCAAAYVAVYFSVLAVRRRRGMVAADAPAAARRTHGRTFAVIGALEATAFAIQLYAAGRLPGSLISVLNQAVLPFSMTASAVLLGRRYNAAQVGGAAIVIAGVLLCIAPSAVGLGAVASSKAAAAAAAAAGVGSAGGGAGGAAVAIHAALFASTMALIGVVVVLKERLLKVGGLDVFIVNSYGSLAQCVATAALLPLSVRLAAGGTPVGAYVRAGIAALTGATSPYMPWLTLAYICANLTFNIAALNLVRCSSAVVALLASLFTVPLTSLVFCLPLPLLVATPFSWWFVGGLAVISSGVLLYNKGGK</sequence>
<protein>
    <submittedName>
        <fullName evidence="1">Uncharacterized protein</fullName>
    </submittedName>
</protein>
<keyword evidence="2" id="KW-1185">Reference proteome</keyword>
<proteinExistence type="predicted"/>
<evidence type="ECO:0000313" key="2">
    <source>
        <dbReference type="Proteomes" id="UP000798662"/>
    </source>
</evidence>